<proteinExistence type="predicted"/>
<dbReference type="NCBIfam" id="TIGR01451">
    <property type="entry name" value="B_ant_repeat"/>
    <property type="match status" value="1"/>
</dbReference>
<organism evidence="3 4">
    <name type="scientific">Belliella kenyensis</name>
    <dbReference type="NCBI Taxonomy" id="1472724"/>
    <lineage>
        <taxon>Bacteria</taxon>
        <taxon>Pseudomonadati</taxon>
        <taxon>Bacteroidota</taxon>
        <taxon>Cytophagia</taxon>
        <taxon>Cytophagales</taxon>
        <taxon>Cyclobacteriaceae</taxon>
        <taxon>Belliella</taxon>
    </lineage>
</organism>
<dbReference type="RefSeq" id="WP_241295169.1">
    <property type="nucleotide sequence ID" value="NZ_JAKZGR010000009.1"/>
</dbReference>
<dbReference type="Gene3D" id="2.60.40.10">
    <property type="entry name" value="Immunoglobulins"/>
    <property type="match status" value="1"/>
</dbReference>
<dbReference type="InterPro" id="IPR001434">
    <property type="entry name" value="OmcB-like_DUF11"/>
</dbReference>
<keyword evidence="4" id="KW-1185">Reference proteome</keyword>
<dbReference type="EMBL" id="JBHSAV010000005">
    <property type="protein sequence ID" value="MFC3975458.1"/>
    <property type="molecule type" value="Genomic_DNA"/>
</dbReference>
<feature type="domain" description="DUF11" evidence="1">
    <location>
        <begin position="663"/>
        <end position="779"/>
    </location>
</feature>
<accession>A0ABV8EK11</accession>
<evidence type="ECO:0000313" key="4">
    <source>
        <dbReference type="Proteomes" id="UP001595766"/>
    </source>
</evidence>
<dbReference type="InterPro" id="IPR026444">
    <property type="entry name" value="Secre_tail"/>
</dbReference>
<feature type="domain" description="Secretion system C-terminal sorting" evidence="2">
    <location>
        <begin position="889"/>
        <end position="958"/>
    </location>
</feature>
<dbReference type="InterPro" id="IPR013783">
    <property type="entry name" value="Ig-like_fold"/>
</dbReference>
<name>A0ABV8EK11_9BACT</name>
<dbReference type="Pfam" id="PF18962">
    <property type="entry name" value="Por_Secre_tail"/>
    <property type="match status" value="1"/>
</dbReference>
<protein>
    <submittedName>
        <fullName evidence="3">T9SS type A sorting domain-containing protein</fullName>
    </submittedName>
</protein>
<dbReference type="NCBIfam" id="TIGR04183">
    <property type="entry name" value="Por_Secre_tail"/>
    <property type="match status" value="1"/>
</dbReference>
<dbReference type="Proteomes" id="UP001595766">
    <property type="component" value="Unassembled WGS sequence"/>
</dbReference>
<evidence type="ECO:0000259" key="1">
    <source>
        <dbReference type="Pfam" id="PF01345"/>
    </source>
</evidence>
<evidence type="ECO:0000313" key="3">
    <source>
        <dbReference type="EMBL" id="MFC3975458.1"/>
    </source>
</evidence>
<dbReference type="InterPro" id="IPR047589">
    <property type="entry name" value="DUF11_rpt"/>
</dbReference>
<gene>
    <name evidence="3" type="ORF">ACFOUP_03620</name>
</gene>
<sequence>MADYSTHSKDQFFGKDYYVILWLVLLFLTFSNFYQVFAEGSGDWGAATNRQSMLWVPGTDQTSGLTRRGSMMVPTGSNGYNPRHRLYVYVKQGETVFWGFRRSGTTGNIRVRWFYDGTTSGIFPVGTSGNSRREYISQEYDPSTAGAALGRPEDGLAAQLGPSQVTGKGYSGYSFTNNTGADRAFWVEIGNTNNGNIISSGFNINFWDITVASGTSGSYIEHKGRVYCKFWSIANSRSNAAQNDLRIVNKGLPDAYSFHDDFGFYVPIDNTYTVESDDYFVKHIKFPGSSGGWTNFFANQDGPRNNLSYEENRKSIRSTSNNDQYPLFINDPDPTIWKTTTPPEAELSVTYREKTAPATGGEANVNLEISLPAIVDILIDIDGNGEFDSGRDIILSQIFEQPGAYAIYWDGKDANGIELPSGGEVNFIASVSFFPVHFPIFDLEQCLGVEVLNIRPGVENQKDFIFWDDSLIPRTGLTPPDSPQSIEVNVTGVLSPDHIWWATGDNGFSNNHTINTWTASFFRLEERTSGFSYLSVSGNVYEDLDALSNNRVDGTGVDIDSFYAVLINDLNNVVSFATIQPDGTFRINEVPNGIFSLMITTNLPTIGQLAPDLSLPNYYESTGEYLGIGDGSDGLVDSRIQNIEVNNSSIENANFGIRPIEYDLIARKTTNAIKPDVGQNIVFLITVENNGYSKATGVVLEENLPSGYSYVSHEVTQGSFDFNSSPAIWDIGDLEPWQEVELRLTVHILNIDDYENVVTVSSNSGIPETDFSNNTDSQTTEPISKLPVEWLSFNGKLEDSRVILHWTTAKEWESSHFNIQRSKSIDSWSNIGVLEAQGFTDLVTDYDFTDERPFFGSNYYRLEQIDLDGSRSYSKVIRVDFDPNFALRVFPNPFENDIYIQTKDLGNISLTLLDYFGKTIFYKAGDTAQQEFHFVTKNLHPGLYYLRLQRGDESHVYKLKK</sequence>
<dbReference type="Pfam" id="PF01345">
    <property type="entry name" value="DUF11"/>
    <property type="match status" value="1"/>
</dbReference>
<comment type="caution">
    <text evidence="3">The sequence shown here is derived from an EMBL/GenBank/DDBJ whole genome shotgun (WGS) entry which is preliminary data.</text>
</comment>
<reference evidence="4" key="1">
    <citation type="journal article" date="2019" name="Int. J. Syst. Evol. Microbiol.">
        <title>The Global Catalogue of Microorganisms (GCM) 10K type strain sequencing project: providing services to taxonomists for standard genome sequencing and annotation.</title>
        <authorList>
            <consortium name="The Broad Institute Genomics Platform"/>
            <consortium name="The Broad Institute Genome Sequencing Center for Infectious Disease"/>
            <person name="Wu L."/>
            <person name="Ma J."/>
        </authorList>
    </citation>
    <scope>NUCLEOTIDE SEQUENCE [LARGE SCALE GENOMIC DNA]</scope>
    <source>
        <strain evidence="4">CECT 8551</strain>
    </source>
</reference>
<evidence type="ECO:0000259" key="2">
    <source>
        <dbReference type="Pfam" id="PF18962"/>
    </source>
</evidence>